<name>A0ABW8U3S5_9GAMM</name>
<evidence type="ECO:0000256" key="2">
    <source>
        <dbReference type="SAM" id="SignalP"/>
    </source>
</evidence>
<organism evidence="3 4">
    <name type="scientific">Moraxella oculi</name>
    <dbReference type="NCBI Taxonomy" id="2940516"/>
    <lineage>
        <taxon>Bacteria</taxon>
        <taxon>Pseudomonadati</taxon>
        <taxon>Pseudomonadota</taxon>
        <taxon>Gammaproteobacteria</taxon>
        <taxon>Moraxellales</taxon>
        <taxon>Moraxellaceae</taxon>
        <taxon>Moraxella</taxon>
    </lineage>
</organism>
<evidence type="ECO:0000313" key="4">
    <source>
        <dbReference type="Proteomes" id="UP001624684"/>
    </source>
</evidence>
<feature type="chain" id="PRO_5046127805" description="Lipoprotein" evidence="2">
    <location>
        <begin position="25"/>
        <end position="302"/>
    </location>
</feature>
<gene>
    <name evidence="3" type="ORF">ACJHVH_02125</name>
</gene>
<dbReference type="Proteomes" id="UP001624684">
    <property type="component" value="Unassembled WGS sequence"/>
</dbReference>
<accession>A0ABW8U3S5</accession>
<reference evidence="3 4" key="1">
    <citation type="submission" date="2024-11" db="EMBL/GenBank/DDBJ databases">
        <title>First Report of Moraxella oculi in Brazil in an Infectious Bovine Keratoconjunctivitis Outbreak.</title>
        <authorList>
            <person name="Carvalho C.V."/>
            <person name="Domingues R."/>
            <person name="Coutinho C."/>
            <person name="Honorio N.T.B.S."/>
            <person name="Faza D.R.L.R."/>
            <person name="Carvalho W.A."/>
            <person name="Machado A.B.F."/>
            <person name="Martins M.F."/>
            <person name="Gaspar E.B."/>
        </authorList>
    </citation>
    <scope>NUCLEOTIDE SEQUENCE [LARGE SCALE GENOMIC DNA]</scope>
    <source>
        <strain evidence="3 4">2117LE</strain>
    </source>
</reference>
<feature type="compositionally biased region" description="Basic and acidic residues" evidence="1">
    <location>
        <begin position="262"/>
        <end position="275"/>
    </location>
</feature>
<protein>
    <recommendedName>
        <fullName evidence="5">Lipoprotein</fullName>
    </recommendedName>
</protein>
<keyword evidence="4" id="KW-1185">Reference proteome</keyword>
<evidence type="ECO:0000256" key="1">
    <source>
        <dbReference type="SAM" id="MobiDB-lite"/>
    </source>
</evidence>
<sequence>MKKISALKCALGVIVVALMVSACAKKDQPSTEHQEKVAEPVVQEIQAICDEPSLRNRLVDALQAGLLDHALMAIQSYDDASKLGLEKQVRQNLTELNIDLHNVVASGATCHADVQFVLPIQQVIYANLAFESLGLAPLDEQAAEAGSALVGGNRLVAKAFAYTIENNKAVIGMDNAIVNLVADAVVVGTHGMASESHVQAQNTPVVRLEPVAPIATPRIQQPAPAVSEPRPEPQAQYSQPKPKVEQQAKPQDVSVEQTKTQSHPETKPEQPKTEPAKAAQAIQDSPTNENIELLIIESDETY</sequence>
<feature type="region of interest" description="Disordered" evidence="1">
    <location>
        <begin position="214"/>
        <end position="302"/>
    </location>
</feature>
<dbReference type="EMBL" id="JBJJXE010000002">
    <property type="protein sequence ID" value="MFL1731801.1"/>
    <property type="molecule type" value="Genomic_DNA"/>
</dbReference>
<comment type="caution">
    <text evidence="3">The sequence shown here is derived from an EMBL/GenBank/DDBJ whole genome shotgun (WGS) entry which is preliminary data.</text>
</comment>
<dbReference type="PROSITE" id="PS51257">
    <property type="entry name" value="PROKAR_LIPOPROTEIN"/>
    <property type="match status" value="1"/>
</dbReference>
<proteinExistence type="predicted"/>
<dbReference type="RefSeq" id="WP_407068601.1">
    <property type="nucleotide sequence ID" value="NZ_JBJJXE010000002.1"/>
</dbReference>
<evidence type="ECO:0008006" key="5">
    <source>
        <dbReference type="Google" id="ProtNLM"/>
    </source>
</evidence>
<feature type="signal peptide" evidence="2">
    <location>
        <begin position="1"/>
        <end position="24"/>
    </location>
</feature>
<evidence type="ECO:0000313" key="3">
    <source>
        <dbReference type="EMBL" id="MFL1731801.1"/>
    </source>
</evidence>
<keyword evidence="2" id="KW-0732">Signal</keyword>